<feature type="binding site" evidence="13">
    <location>
        <position position="892"/>
    </location>
    <ligand>
        <name>ATP</name>
        <dbReference type="ChEBI" id="CHEBI:30616"/>
    </ligand>
</feature>
<dbReference type="InterPro" id="IPR023299">
    <property type="entry name" value="ATPase_P-typ_cyto_dom_N"/>
</dbReference>
<keyword evidence="8 15" id="KW-1278">Translocase</keyword>
<feature type="binding site" evidence="13">
    <location>
        <position position="779"/>
    </location>
    <ligand>
        <name>ATP</name>
        <dbReference type="ChEBI" id="CHEBI:30616"/>
    </ligand>
</feature>
<dbReference type="InterPro" id="IPR032631">
    <property type="entry name" value="P-type_ATPase_N"/>
</dbReference>
<dbReference type="InterPro" id="IPR044492">
    <property type="entry name" value="P_typ_ATPase_HD_dom"/>
</dbReference>
<dbReference type="GO" id="GO:0005886">
    <property type="term" value="C:plasma membrane"/>
    <property type="evidence" value="ECO:0007669"/>
    <property type="project" value="TreeGrafter"/>
</dbReference>
<evidence type="ECO:0000256" key="11">
    <source>
        <dbReference type="ARBA" id="ARBA00034036"/>
    </source>
</evidence>
<feature type="region of interest" description="Disordered" evidence="16">
    <location>
        <begin position="336"/>
        <end position="358"/>
    </location>
</feature>
<feature type="binding site" evidence="14">
    <location>
        <position position="1010"/>
    </location>
    <ligand>
        <name>Mg(2+)</name>
        <dbReference type="ChEBI" id="CHEBI:18420"/>
    </ligand>
</feature>
<dbReference type="Gene3D" id="3.40.1110.10">
    <property type="entry name" value="Calcium-transporting ATPase, cytoplasmic domain N"/>
    <property type="match status" value="2"/>
</dbReference>
<feature type="binding site" evidence="13">
    <location>
        <position position="893"/>
    </location>
    <ligand>
        <name>ATP</name>
        <dbReference type="ChEBI" id="CHEBI:30616"/>
    </ligand>
</feature>
<keyword evidence="9 15" id="KW-1133">Transmembrane helix</keyword>
<feature type="compositionally biased region" description="Basic and acidic residues" evidence="16">
    <location>
        <begin position="347"/>
        <end position="358"/>
    </location>
</feature>
<dbReference type="GO" id="GO:0045332">
    <property type="term" value="P:phospholipid translocation"/>
    <property type="evidence" value="ECO:0007669"/>
    <property type="project" value="TreeGrafter"/>
</dbReference>
<dbReference type="PANTHER" id="PTHR24092:SF150">
    <property type="entry name" value="PHOSPHOLIPID-TRANSPORTING ATPASE"/>
    <property type="match status" value="1"/>
</dbReference>
<evidence type="ECO:0000256" key="14">
    <source>
        <dbReference type="PIRSR" id="PIRSR606539-3"/>
    </source>
</evidence>
<dbReference type="Pfam" id="PF16209">
    <property type="entry name" value="PhoLip_ATPase_N"/>
    <property type="match status" value="1"/>
</dbReference>
<keyword evidence="7 14" id="KW-0460">Magnesium</keyword>
<feature type="transmembrane region" description="Helical" evidence="15">
    <location>
        <begin position="1097"/>
        <end position="1122"/>
    </location>
</feature>
<evidence type="ECO:0000256" key="13">
    <source>
        <dbReference type="PIRSR" id="PIRSR606539-2"/>
    </source>
</evidence>
<dbReference type="FunFam" id="3.40.50.1000:FF:000014">
    <property type="entry name" value="Phospholipid-transporting ATPase"/>
    <property type="match status" value="1"/>
</dbReference>
<dbReference type="InterPro" id="IPR036412">
    <property type="entry name" value="HAD-like_sf"/>
</dbReference>
<feature type="binding site" evidence="14">
    <location>
        <position position="554"/>
    </location>
    <ligand>
        <name>Mg(2+)</name>
        <dbReference type="ChEBI" id="CHEBI:18420"/>
    </ligand>
</feature>
<dbReference type="InterPro" id="IPR008250">
    <property type="entry name" value="ATPase_P-typ_transduc_dom_A_sf"/>
</dbReference>
<protein>
    <recommendedName>
        <fullName evidence="15">Phospholipid-transporting ATPase</fullName>
        <ecNumber evidence="15">7.6.2.1</ecNumber>
    </recommendedName>
</protein>
<feature type="transmembrane region" description="Helical" evidence="15">
    <location>
        <begin position="1250"/>
        <end position="1272"/>
    </location>
</feature>
<dbReference type="OrthoDB" id="377733at2759"/>
<dbReference type="InterPro" id="IPR032630">
    <property type="entry name" value="P_typ_ATPase_c"/>
</dbReference>
<evidence type="ECO:0000256" key="4">
    <source>
        <dbReference type="ARBA" id="ARBA00022723"/>
    </source>
</evidence>
<dbReference type="SUPFAM" id="SSF56784">
    <property type="entry name" value="HAD-like"/>
    <property type="match status" value="1"/>
</dbReference>
<comment type="similarity">
    <text evidence="2 15">Belongs to the cation transport ATPase (P-type) (TC 3.A.3) family. Type IV subfamily.</text>
</comment>
<feature type="transmembrane region" description="Helical" evidence="15">
    <location>
        <begin position="480"/>
        <end position="508"/>
    </location>
</feature>
<dbReference type="GO" id="GO:0016887">
    <property type="term" value="F:ATP hydrolysis activity"/>
    <property type="evidence" value="ECO:0007669"/>
    <property type="project" value="InterPro"/>
</dbReference>
<gene>
    <name evidence="19" type="ORF">MACJ_002079</name>
</gene>
<dbReference type="Pfam" id="PF16212">
    <property type="entry name" value="PhoLip_ATPase_C"/>
    <property type="match status" value="1"/>
</dbReference>
<evidence type="ECO:0000256" key="5">
    <source>
        <dbReference type="ARBA" id="ARBA00022741"/>
    </source>
</evidence>
<keyword evidence="10 15" id="KW-0472">Membrane</keyword>
<dbReference type="InterPro" id="IPR023214">
    <property type="entry name" value="HAD_sf"/>
</dbReference>
<evidence type="ECO:0000256" key="9">
    <source>
        <dbReference type="ARBA" id="ARBA00022989"/>
    </source>
</evidence>
<comment type="cofactor">
    <cofactor evidence="14">
        <name>Mg(2+)</name>
        <dbReference type="ChEBI" id="CHEBI:18420"/>
    </cofactor>
</comment>
<feature type="active site" description="4-aspartylphosphate intermediate" evidence="12">
    <location>
        <position position="554"/>
    </location>
</feature>
<dbReference type="Proteomes" id="UP000244803">
    <property type="component" value="Chromosome 3"/>
</dbReference>
<dbReference type="SUPFAM" id="SSF81653">
    <property type="entry name" value="Calcium ATPase, transduction domain A"/>
    <property type="match status" value="1"/>
</dbReference>
<feature type="transmembrane region" description="Helical" evidence="15">
    <location>
        <begin position="83"/>
        <end position="101"/>
    </location>
</feature>
<evidence type="ECO:0000256" key="12">
    <source>
        <dbReference type="PIRSR" id="PIRSR606539-1"/>
    </source>
</evidence>
<dbReference type="GO" id="GO:0000287">
    <property type="term" value="F:magnesium ion binding"/>
    <property type="evidence" value="ECO:0007669"/>
    <property type="project" value="UniProtKB-UniRule"/>
</dbReference>
<feature type="binding site" evidence="13">
    <location>
        <position position="746"/>
    </location>
    <ligand>
        <name>ATP</name>
        <dbReference type="ChEBI" id="CHEBI:30616"/>
    </ligand>
</feature>
<feature type="binding site" evidence="14">
    <location>
        <position position="1014"/>
    </location>
    <ligand>
        <name>Mg(2+)</name>
        <dbReference type="ChEBI" id="CHEBI:18420"/>
    </ligand>
</feature>
<feature type="transmembrane region" description="Helical" evidence="15">
    <location>
        <begin position="1220"/>
        <end position="1238"/>
    </location>
</feature>
<evidence type="ECO:0000256" key="1">
    <source>
        <dbReference type="ARBA" id="ARBA00004141"/>
    </source>
</evidence>
<keyword evidence="6 13" id="KW-0067">ATP-binding</keyword>
<feature type="domain" description="P-type ATPase N-terminal" evidence="17">
    <location>
        <begin position="33"/>
        <end position="85"/>
    </location>
</feature>
<feature type="binding site" evidence="13">
    <location>
        <position position="1013"/>
    </location>
    <ligand>
        <name>ATP</name>
        <dbReference type="ChEBI" id="CHEBI:30616"/>
    </ligand>
</feature>
<dbReference type="Gene3D" id="3.40.50.1000">
    <property type="entry name" value="HAD superfamily/HAD-like"/>
    <property type="match status" value="2"/>
</dbReference>
<evidence type="ECO:0000259" key="17">
    <source>
        <dbReference type="Pfam" id="PF16209"/>
    </source>
</evidence>
<dbReference type="InterPro" id="IPR001757">
    <property type="entry name" value="P_typ_ATPase"/>
</dbReference>
<feature type="binding site" evidence="13">
    <location>
        <position position="984"/>
    </location>
    <ligand>
        <name>ATP</name>
        <dbReference type="ChEBI" id="CHEBI:30616"/>
    </ligand>
</feature>
<dbReference type="SFLD" id="SFLDF00027">
    <property type="entry name" value="p-type_atpase"/>
    <property type="match status" value="1"/>
</dbReference>
<feature type="region of interest" description="Disordered" evidence="16">
    <location>
        <begin position="293"/>
        <end position="317"/>
    </location>
</feature>
<feature type="binding site" evidence="13">
    <location>
        <position position="554"/>
    </location>
    <ligand>
        <name>ATP</name>
        <dbReference type="ChEBI" id="CHEBI:30616"/>
    </ligand>
</feature>
<comment type="subcellular location">
    <subcellularLocation>
        <location evidence="1 15">Membrane</location>
        <topology evidence="1 15">Multi-pass membrane protein</topology>
    </subcellularLocation>
</comment>
<evidence type="ECO:0000256" key="7">
    <source>
        <dbReference type="ARBA" id="ARBA00022842"/>
    </source>
</evidence>
<dbReference type="Gene3D" id="2.70.150.10">
    <property type="entry name" value="Calcium-transporting ATPase, cytoplasmic transduction domain A"/>
    <property type="match status" value="2"/>
</dbReference>
<accession>A0A976QV94</accession>
<dbReference type="Gene3D" id="1.20.1110.10">
    <property type="entry name" value="Calcium-transporting ATPase, transmembrane domain"/>
    <property type="match status" value="1"/>
</dbReference>
<dbReference type="InterPro" id="IPR018303">
    <property type="entry name" value="ATPase_P-typ_P_site"/>
</dbReference>
<feature type="binding site" evidence="13">
    <location>
        <position position="812"/>
    </location>
    <ligand>
        <name>ATP</name>
        <dbReference type="ChEBI" id="CHEBI:30616"/>
    </ligand>
</feature>
<feature type="transmembrane region" description="Helical" evidence="15">
    <location>
        <begin position="438"/>
        <end position="460"/>
    </location>
</feature>
<organism evidence="19 20">
    <name type="scientific">Theileria orientalis</name>
    <dbReference type="NCBI Taxonomy" id="68886"/>
    <lineage>
        <taxon>Eukaryota</taxon>
        <taxon>Sar</taxon>
        <taxon>Alveolata</taxon>
        <taxon>Apicomplexa</taxon>
        <taxon>Aconoidasida</taxon>
        <taxon>Piroplasmida</taxon>
        <taxon>Theileriidae</taxon>
        <taxon>Theileria</taxon>
    </lineage>
</organism>
<dbReference type="SUPFAM" id="SSF81660">
    <property type="entry name" value="Metal cation-transporting ATPase, ATP-binding domain N"/>
    <property type="match status" value="1"/>
</dbReference>
<evidence type="ECO:0000313" key="20">
    <source>
        <dbReference type="Proteomes" id="UP000244803"/>
    </source>
</evidence>
<keyword evidence="5 13" id="KW-0547">Nucleotide-binding</keyword>
<dbReference type="GO" id="GO:0005524">
    <property type="term" value="F:ATP binding"/>
    <property type="evidence" value="ECO:0007669"/>
    <property type="project" value="UniProtKB-UniRule"/>
</dbReference>
<dbReference type="NCBIfam" id="TIGR01652">
    <property type="entry name" value="ATPase-Plipid"/>
    <property type="match status" value="1"/>
</dbReference>
<name>A0A976QV94_THEOR</name>
<dbReference type="PROSITE" id="PS00154">
    <property type="entry name" value="ATPASE_E1_E2"/>
    <property type="match status" value="1"/>
</dbReference>
<dbReference type="NCBIfam" id="TIGR01494">
    <property type="entry name" value="ATPase_P-type"/>
    <property type="match status" value="1"/>
</dbReference>
<feature type="binding site" evidence="13">
    <location>
        <position position="662"/>
    </location>
    <ligand>
        <name>ATP</name>
        <dbReference type="ChEBI" id="CHEBI:30616"/>
    </ligand>
</feature>
<dbReference type="InterPro" id="IPR006539">
    <property type="entry name" value="P-type_ATPase_IV"/>
</dbReference>
<evidence type="ECO:0000256" key="16">
    <source>
        <dbReference type="SAM" id="MobiDB-lite"/>
    </source>
</evidence>
<dbReference type="SFLD" id="SFLDS00003">
    <property type="entry name" value="Haloacid_Dehalogenase"/>
    <property type="match status" value="1"/>
</dbReference>
<dbReference type="EC" id="7.6.2.1" evidence="15"/>
<comment type="catalytic activity">
    <reaction evidence="11 15">
        <text>ATP + H2O + phospholipidSide 1 = ADP + phosphate + phospholipidSide 2.</text>
        <dbReference type="EC" id="7.6.2.1"/>
    </reaction>
</comment>
<feature type="domain" description="P-type ATPase C-terminal" evidence="18">
    <location>
        <begin position="1037"/>
        <end position="1286"/>
    </location>
</feature>
<evidence type="ECO:0000256" key="6">
    <source>
        <dbReference type="ARBA" id="ARBA00022840"/>
    </source>
</evidence>
<evidence type="ECO:0000313" key="19">
    <source>
        <dbReference type="EMBL" id="UKJ88833.2"/>
    </source>
</evidence>
<evidence type="ECO:0000256" key="3">
    <source>
        <dbReference type="ARBA" id="ARBA00022692"/>
    </source>
</evidence>
<evidence type="ECO:0000256" key="8">
    <source>
        <dbReference type="ARBA" id="ARBA00022967"/>
    </source>
</evidence>
<feature type="binding site" evidence="14">
    <location>
        <position position="556"/>
    </location>
    <ligand>
        <name>Mg(2+)</name>
        <dbReference type="ChEBI" id="CHEBI:18420"/>
    </ligand>
</feature>
<feature type="binding site" evidence="13">
    <location>
        <position position="555"/>
    </location>
    <ligand>
        <name>ATP</name>
        <dbReference type="ChEBI" id="CHEBI:30616"/>
    </ligand>
</feature>
<dbReference type="SFLD" id="SFLDG00002">
    <property type="entry name" value="C1.7:_P-type_atpase_like"/>
    <property type="match status" value="1"/>
</dbReference>
<dbReference type="InterPro" id="IPR023298">
    <property type="entry name" value="ATPase_P-typ_TM_dom_sf"/>
</dbReference>
<sequence>MLFLDKLYEHIYNKYFKKPDELERNFYLNRKLHFPCSNRVKTTKYTPYNFVFKNLYEQLSVPSNFYFVIIAILQSTPQVSSTHGYPVVLLPFIIVLLFSAFKDAYEDYQRYLSDNQLNNNLLQIVNLPCVTEQVKPIEGLDVDEMNRYDFVKGAIKDNVLKNKYWKDLKVGELVFLQNKDIAPADMVLLATSEENGYAFVDSSSLDGETNIKKKESIFEVYNHLGSDFDTVVTEVQKFLGFFKCEGPNKNLMSFDGSLKYYFSENITPLRLSNELMTLISSFKSRVYTQPYEQTADSNRKTSEPAHSNPISIDATSLTHSNTQLGANTSREWPCRQVSVSSQISRNPKTEDPNSMERTEPLRALEISRKSSISHFEVNLDKTSPVQVNLTNLLLRGCKLMNTQWVVGFVVFTGHDTKIYRNISKAPNKISNLQRKMMMTTFMICMIQLGLCLCATIYNMYLHGINYYERYSYLSFRAGKSMTQVFFITFFSWIALTANFVPISAIVTLNMVKLIQGFFIQLDNSMHCEELNMNAKARNTMLNEELGQVKYLFSDKTGTLTCNKMEFRKFCLLGHSYGQGYTDVIRFVYAKKGIFLESDEENPHYSRDSHVNLVDDTLFMELRDPAHPRHNHLVDFFMHLAINNWAVPDSADVNTYICSSPDELCFVNAAAFCGFKLITRSSNFVVLRVFDQVYKVKVVAQADFDYKRKCSTTIVAYYKDLSTNFVNTSPENGNISSSRSLLAPRDFNKMVRSKDRRSKIVSDELEHEDLSKYRLVLYCKGGDNIMLKKIKSLSDLDNKTVENMKNYSMGGLRTLMFGKRELEQEEFRSWLSEYNKLKVTLEGREDKLAQCVAKLECDLELQGVTGIEDKLQAGVAECIENMLAAGINVWMLTGDNLDTSINIGIATNLINMLSDRIMLDSTSVRTDDIKKFMEDNLERIDREKDESRHRCLVVDSINMEEILKDELSPLFLKLVNRVHSVLCCRMTPYLKGAVVSLVKTKLKKITLAIGDGGNDCNMIQIAHVGVGIKGKEGSQAFNASDFGIGQFRFLAPLILHHGRCCYRRSAKCVNYMFYKNVILVVPLFYYGFLSFFSGQKIYFSLFVAIYNVVFTCLPVMIVGIIDQDYTKDLSSKYPHVYQLGQKNYYYNLVNFSCWILNSVVQSGIIFVMMTLGFSDSISLPFRGGIIADAPTMGIVLLSSVFIVVTLKLILETWYFTRITTLSHAISIFFFMLTVIAFSSCPPFTGNAAGSAFTLFTSYRFWVVLMGTVMLALYRDYFYKVFLYSFAPHYYHHIQRVEYLKLDKLRGFD</sequence>
<feature type="compositionally biased region" description="Polar residues" evidence="16">
    <location>
        <begin position="337"/>
        <end position="346"/>
    </location>
</feature>
<feature type="binding site" evidence="13">
    <location>
        <position position="556"/>
    </location>
    <ligand>
        <name>ATP</name>
        <dbReference type="ChEBI" id="CHEBI:30616"/>
    </ligand>
</feature>
<feature type="transmembrane region" description="Helical" evidence="15">
    <location>
        <begin position="1072"/>
        <end position="1091"/>
    </location>
</feature>
<feature type="binding site" evidence="13">
    <location>
        <position position="894"/>
    </location>
    <ligand>
        <name>ATP</name>
        <dbReference type="ChEBI" id="CHEBI:30616"/>
    </ligand>
</feature>
<evidence type="ECO:0000256" key="2">
    <source>
        <dbReference type="ARBA" id="ARBA00008109"/>
    </source>
</evidence>
<keyword evidence="4 14" id="KW-0479">Metal-binding</keyword>
<dbReference type="PANTHER" id="PTHR24092">
    <property type="entry name" value="PROBABLE PHOSPHOLIPID-TRANSPORTING ATPASE"/>
    <property type="match status" value="1"/>
</dbReference>
<dbReference type="EMBL" id="CP056066">
    <property type="protein sequence ID" value="UKJ88833.2"/>
    <property type="molecule type" value="Genomic_DNA"/>
</dbReference>
<dbReference type="SUPFAM" id="SSF81665">
    <property type="entry name" value="Calcium ATPase, transmembrane domain M"/>
    <property type="match status" value="1"/>
</dbReference>
<dbReference type="GO" id="GO:0140326">
    <property type="term" value="F:ATPase-coupled intramembrane lipid transporter activity"/>
    <property type="evidence" value="ECO:0007669"/>
    <property type="project" value="UniProtKB-EC"/>
</dbReference>
<evidence type="ECO:0000256" key="10">
    <source>
        <dbReference type="ARBA" id="ARBA00023136"/>
    </source>
</evidence>
<feature type="transmembrane region" description="Helical" evidence="15">
    <location>
        <begin position="1143"/>
        <end position="1168"/>
    </location>
</feature>
<dbReference type="PRINTS" id="PR00119">
    <property type="entry name" value="CATATPASE"/>
</dbReference>
<proteinExistence type="inferred from homology"/>
<evidence type="ECO:0000256" key="15">
    <source>
        <dbReference type="RuleBase" id="RU362033"/>
    </source>
</evidence>
<feature type="binding site" evidence="13">
    <location>
        <position position="990"/>
    </location>
    <ligand>
        <name>ATP</name>
        <dbReference type="ChEBI" id="CHEBI:30616"/>
    </ligand>
</feature>
<feature type="compositionally biased region" description="Polar residues" evidence="16">
    <location>
        <begin position="304"/>
        <end position="317"/>
    </location>
</feature>
<feature type="binding site" evidence="13">
    <location>
        <position position="1014"/>
    </location>
    <ligand>
        <name>ATP</name>
        <dbReference type="ChEBI" id="CHEBI:30616"/>
    </ligand>
</feature>
<reference evidence="19" key="1">
    <citation type="submission" date="2022-07" db="EMBL/GenBank/DDBJ databases">
        <title>Evaluation of T. orientalis genome assembly methods using nanopore sequencing and analysis of variation between genomes.</title>
        <authorList>
            <person name="Yam J."/>
            <person name="Micallef M.L."/>
            <person name="Liu M."/>
            <person name="Djordjevic S.P."/>
            <person name="Bogema D.R."/>
            <person name="Jenkins C."/>
        </authorList>
    </citation>
    <scope>NUCLEOTIDE SEQUENCE</scope>
    <source>
        <strain evidence="19">Fish Creek</strain>
    </source>
</reference>
<evidence type="ECO:0000259" key="18">
    <source>
        <dbReference type="Pfam" id="PF16212"/>
    </source>
</evidence>
<keyword evidence="3 15" id="KW-0812">Transmembrane</keyword>
<feature type="transmembrane region" description="Helical" evidence="15">
    <location>
        <begin position="1188"/>
        <end position="1208"/>
    </location>
</feature>